<comment type="caution">
    <text evidence="3">The sequence shown here is derived from an EMBL/GenBank/DDBJ whole genome shotgun (WGS) entry which is preliminary data.</text>
</comment>
<dbReference type="EMBL" id="PCVG01000003">
    <property type="protein sequence ID" value="PIQ69197.1"/>
    <property type="molecule type" value="Genomic_DNA"/>
</dbReference>
<proteinExistence type="predicted"/>
<keyword evidence="2" id="KW-0472">Membrane</keyword>
<keyword evidence="2" id="KW-1133">Transmembrane helix</keyword>
<keyword evidence="2" id="KW-0812">Transmembrane</keyword>
<accession>A0A2H0KD97</accession>
<evidence type="ECO:0000256" key="2">
    <source>
        <dbReference type="SAM" id="Phobius"/>
    </source>
</evidence>
<feature type="region of interest" description="Disordered" evidence="1">
    <location>
        <begin position="1"/>
        <end position="30"/>
    </location>
</feature>
<evidence type="ECO:0000256" key="1">
    <source>
        <dbReference type="SAM" id="MobiDB-lite"/>
    </source>
</evidence>
<dbReference type="AlphaFoldDB" id="A0A2H0KD97"/>
<gene>
    <name evidence="3" type="ORF">COV91_00095</name>
</gene>
<feature type="transmembrane region" description="Helical" evidence="2">
    <location>
        <begin position="121"/>
        <end position="145"/>
    </location>
</feature>
<protein>
    <submittedName>
        <fullName evidence="3">Uncharacterized protein</fullName>
    </submittedName>
</protein>
<evidence type="ECO:0000313" key="3">
    <source>
        <dbReference type="EMBL" id="PIQ69197.1"/>
    </source>
</evidence>
<dbReference type="Proteomes" id="UP000229342">
    <property type="component" value="Unassembled WGS sequence"/>
</dbReference>
<feature type="transmembrane region" description="Helical" evidence="2">
    <location>
        <begin position="81"/>
        <end position="109"/>
    </location>
</feature>
<evidence type="ECO:0000313" key="4">
    <source>
        <dbReference type="Proteomes" id="UP000229342"/>
    </source>
</evidence>
<reference evidence="3 4" key="1">
    <citation type="submission" date="2017-09" db="EMBL/GenBank/DDBJ databases">
        <title>Depth-based differentiation of microbial function through sediment-hosted aquifers and enrichment of novel symbionts in the deep terrestrial subsurface.</title>
        <authorList>
            <person name="Probst A.J."/>
            <person name="Ladd B."/>
            <person name="Jarett J.K."/>
            <person name="Geller-Mcgrath D.E."/>
            <person name="Sieber C.M."/>
            <person name="Emerson J.B."/>
            <person name="Anantharaman K."/>
            <person name="Thomas B.C."/>
            <person name="Malmstrom R."/>
            <person name="Stieglmeier M."/>
            <person name="Klingl A."/>
            <person name="Woyke T."/>
            <person name="Ryan C.M."/>
            <person name="Banfield J.F."/>
        </authorList>
    </citation>
    <scope>NUCLEOTIDE SEQUENCE [LARGE SCALE GENOMIC DNA]</scope>
    <source>
        <strain evidence="3">CG11_big_fil_rev_8_21_14_0_20_46_11</strain>
    </source>
</reference>
<organism evidence="3 4">
    <name type="scientific">Candidatus Taylorbacteria bacterium CG11_big_fil_rev_8_21_14_0_20_46_11</name>
    <dbReference type="NCBI Taxonomy" id="1975025"/>
    <lineage>
        <taxon>Bacteria</taxon>
        <taxon>Candidatus Tayloriibacteriota</taxon>
    </lineage>
</organism>
<name>A0A2H0KD97_9BACT</name>
<sequence length="218" mass="24893">MQTVLEPLKQPPTERLASHKPHTDTPAPHGESPLELQIRIGAFPQPIDPDRVKSEKKRFLREARLACGAPWPLRYLWVRNVVVPTGGVCALVSYGCAFTSVIMAGISFFSTFATGIALTVIFSYIGIAVGLFVFACFMLGVVAMFNNYRIPSWERREYHDFVDWSHDEPVPKEVKDLADEIETRLPESYLFVDRLVHTKDPFLGVRYQGKDYFFLHWD</sequence>